<dbReference type="Proteomes" id="UP000257109">
    <property type="component" value="Unassembled WGS sequence"/>
</dbReference>
<name>A0A371GCB9_MUCPR</name>
<reference evidence="1" key="1">
    <citation type="submission" date="2018-05" db="EMBL/GenBank/DDBJ databases">
        <title>Draft genome of Mucuna pruriens seed.</title>
        <authorList>
            <person name="Nnadi N.E."/>
            <person name="Vos R."/>
            <person name="Hasami M.H."/>
            <person name="Devisetty U.K."/>
            <person name="Aguiy J.C."/>
        </authorList>
    </citation>
    <scope>NUCLEOTIDE SEQUENCE [LARGE SCALE GENOMIC DNA]</scope>
    <source>
        <strain evidence="1">JCA_2017</strain>
    </source>
</reference>
<protein>
    <submittedName>
        <fullName evidence="1">Uncharacterized protein</fullName>
    </submittedName>
</protein>
<dbReference type="OrthoDB" id="1909122at2759"/>
<comment type="caution">
    <text evidence="1">The sequence shown here is derived from an EMBL/GenBank/DDBJ whole genome shotgun (WGS) entry which is preliminary data.</text>
</comment>
<evidence type="ECO:0000313" key="1">
    <source>
        <dbReference type="EMBL" id="RDX88204.1"/>
    </source>
</evidence>
<dbReference type="AlphaFoldDB" id="A0A371GCB9"/>
<proteinExistence type="predicted"/>
<keyword evidence="2" id="KW-1185">Reference proteome</keyword>
<organism evidence="1 2">
    <name type="scientific">Mucuna pruriens</name>
    <name type="common">Velvet bean</name>
    <name type="synonym">Dolichos pruriens</name>
    <dbReference type="NCBI Taxonomy" id="157652"/>
    <lineage>
        <taxon>Eukaryota</taxon>
        <taxon>Viridiplantae</taxon>
        <taxon>Streptophyta</taxon>
        <taxon>Embryophyta</taxon>
        <taxon>Tracheophyta</taxon>
        <taxon>Spermatophyta</taxon>
        <taxon>Magnoliopsida</taxon>
        <taxon>eudicotyledons</taxon>
        <taxon>Gunneridae</taxon>
        <taxon>Pentapetalae</taxon>
        <taxon>rosids</taxon>
        <taxon>fabids</taxon>
        <taxon>Fabales</taxon>
        <taxon>Fabaceae</taxon>
        <taxon>Papilionoideae</taxon>
        <taxon>50 kb inversion clade</taxon>
        <taxon>NPAAA clade</taxon>
        <taxon>indigoferoid/millettioid clade</taxon>
        <taxon>Phaseoleae</taxon>
        <taxon>Mucuna</taxon>
    </lineage>
</organism>
<accession>A0A371GCB9</accession>
<evidence type="ECO:0000313" key="2">
    <source>
        <dbReference type="Proteomes" id="UP000257109"/>
    </source>
</evidence>
<dbReference type="Gene3D" id="3.30.420.10">
    <property type="entry name" value="Ribonuclease H-like superfamily/Ribonuclease H"/>
    <property type="match status" value="1"/>
</dbReference>
<dbReference type="InterPro" id="IPR036397">
    <property type="entry name" value="RNaseH_sf"/>
</dbReference>
<sequence length="199" mass="23277">MLEEGKGRWVKELPQVLRSYHTTSHSTTQETPFQLMFDIEAMILVEIGESSPRTALFQNTQNEEEMNTQPKHVQEEDMEKWSSPGNSRAKTWSSEKFVGILTSTSSPKISKDILESRKGAYKLEHLDKWKIPRTWNATNICFYYKTHKVAHIKEYAAKARAARRYEKVEVGKGAYKLQHLDRRKIPRTWNATNLCFYYS</sequence>
<dbReference type="EMBL" id="QJKJ01006017">
    <property type="protein sequence ID" value="RDX88204.1"/>
    <property type="molecule type" value="Genomic_DNA"/>
</dbReference>
<gene>
    <name evidence="1" type="ORF">CR513_30224</name>
</gene>
<feature type="non-terminal residue" evidence="1">
    <location>
        <position position="1"/>
    </location>
</feature>
<dbReference type="GO" id="GO:0003676">
    <property type="term" value="F:nucleic acid binding"/>
    <property type="evidence" value="ECO:0007669"/>
    <property type="project" value="InterPro"/>
</dbReference>